<name>A6JQ29_RAT</name>
<feature type="non-terminal residue" evidence="2">
    <location>
        <position position="21"/>
    </location>
</feature>
<evidence type="ECO:0000256" key="1">
    <source>
        <dbReference type="SAM" id="MobiDB-lite"/>
    </source>
</evidence>
<sequence length="21" mass="2443">MEDVQLYMLQQETDLQQTTGA</sequence>
<feature type="compositionally biased region" description="Polar residues" evidence="1">
    <location>
        <begin position="8"/>
        <end position="21"/>
    </location>
</feature>
<dbReference type="EMBL" id="CH473996">
    <property type="protein sequence ID" value="EDL97946.1"/>
    <property type="molecule type" value="Genomic_DNA"/>
</dbReference>
<gene>
    <name evidence="2" type="ORF">rCG_23333</name>
</gene>
<evidence type="ECO:0000313" key="2">
    <source>
        <dbReference type="EMBL" id="EDL97946.1"/>
    </source>
</evidence>
<proteinExistence type="predicted"/>
<organism evidence="2 3">
    <name type="scientific">Rattus norvegicus</name>
    <name type="common">Rat</name>
    <dbReference type="NCBI Taxonomy" id="10116"/>
    <lineage>
        <taxon>Eukaryota</taxon>
        <taxon>Metazoa</taxon>
        <taxon>Chordata</taxon>
        <taxon>Craniata</taxon>
        <taxon>Vertebrata</taxon>
        <taxon>Euteleostomi</taxon>
        <taxon>Mammalia</taxon>
        <taxon>Eutheria</taxon>
        <taxon>Euarchontoglires</taxon>
        <taxon>Glires</taxon>
        <taxon>Rodentia</taxon>
        <taxon>Myomorpha</taxon>
        <taxon>Muroidea</taxon>
        <taxon>Muridae</taxon>
        <taxon>Murinae</taxon>
        <taxon>Rattus</taxon>
    </lineage>
</organism>
<protein>
    <submittedName>
        <fullName evidence="2">RCG23333</fullName>
    </submittedName>
</protein>
<dbReference type="Proteomes" id="UP000234681">
    <property type="component" value="Chromosome 14"/>
</dbReference>
<accession>A6JQ29</accession>
<evidence type="ECO:0000313" key="3">
    <source>
        <dbReference type="Proteomes" id="UP000234681"/>
    </source>
</evidence>
<feature type="region of interest" description="Disordered" evidence="1">
    <location>
        <begin position="1"/>
        <end position="21"/>
    </location>
</feature>
<reference evidence="3" key="1">
    <citation type="submission" date="2005-09" db="EMBL/GenBank/DDBJ databases">
        <authorList>
            <person name="Mural R.J."/>
            <person name="Li P.W."/>
            <person name="Adams M.D."/>
            <person name="Amanatides P.G."/>
            <person name="Baden-Tillson H."/>
            <person name="Barnstead M."/>
            <person name="Chin S.H."/>
            <person name="Dew I."/>
            <person name="Evans C.A."/>
            <person name="Ferriera S."/>
            <person name="Flanigan M."/>
            <person name="Fosler C."/>
            <person name="Glodek A."/>
            <person name="Gu Z."/>
            <person name="Holt R.A."/>
            <person name="Jennings D."/>
            <person name="Kraft C.L."/>
            <person name="Lu F."/>
            <person name="Nguyen T."/>
            <person name="Nusskern D.R."/>
            <person name="Pfannkoch C.M."/>
            <person name="Sitter C."/>
            <person name="Sutton G.G."/>
            <person name="Venter J.C."/>
            <person name="Wang Z."/>
            <person name="Woodage T."/>
            <person name="Zheng X.H."/>
            <person name="Zhong F."/>
        </authorList>
    </citation>
    <scope>NUCLEOTIDE SEQUENCE [LARGE SCALE GENOMIC DNA]</scope>
    <source>
        <strain>BN</strain>
        <strain evidence="3">Sprague-Dawley</strain>
    </source>
</reference>
<dbReference type="AlphaFoldDB" id="A6JQ29"/>